<dbReference type="GO" id="GO:0007094">
    <property type="term" value="P:mitotic spindle assembly checkpoint signaling"/>
    <property type="evidence" value="ECO:0007669"/>
    <property type="project" value="TreeGrafter"/>
</dbReference>
<dbReference type="AlphaFoldDB" id="A0A9P1M5K5"/>
<dbReference type="PANTHER" id="PTHR12205:SF0">
    <property type="entry name" value="CENTROMERE_KINETOCHORE PROTEIN ZW10 HOMOLOG"/>
    <property type="match status" value="1"/>
</dbReference>
<evidence type="ECO:0000313" key="3">
    <source>
        <dbReference type="Proteomes" id="UP000838763"/>
    </source>
</evidence>
<feature type="domain" description="ZW10 C-terminal helical" evidence="1">
    <location>
        <begin position="20"/>
        <end position="86"/>
    </location>
</feature>
<reference evidence="2" key="1">
    <citation type="submission" date="2022-11" db="EMBL/GenBank/DDBJ databases">
        <authorList>
            <person name="Scott C."/>
            <person name="Bruce N."/>
        </authorList>
    </citation>
    <scope>NUCLEOTIDE SEQUENCE</scope>
</reference>
<proteinExistence type="predicted"/>
<accession>A0A9P1M5K5</accession>
<dbReference type="GO" id="GO:1990423">
    <property type="term" value="C:RZZ complex"/>
    <property type="evidence" value="ECO:0007669"/>
    <property type="project" value="TreeGrafter"/>
</dbReference>
<dbReference type="GO" id="GO:0005737">
    <property type="term" value="C:cytoplasm"/>
    <property type="evidence" value="ECO:0007669"/>
    <property type="project" value="GOC"/>
</dbReference>
<protein>
    <recommendedName>
        <fullName evidence="1">ZW10 C-terminal helical domain-containing protein</fullName>
    </recommendedName>
</protein>
<keyword evidence="3" id="KW-1185">Reference proteome</keyword>
<dbReference type="InterPro" id="IPR046362">
    <property type="entry name" value="Zw10/DSL1_C_sf"/>
</dbReference>
<organism evidence="2 3">
    <name type="scientific">Parascedosporium putredinis</name>
    <dbReference type="NCBI Taxonomy" id="1442378"/>
    <lineage>
        <taxon>Eukaryota</taxon>
        <taxon>Fungi</taxon>
        <taxon>Dikarya</taxon>
        <taxon>Ascomycota</taxon>
        <taxon>Pezizomycotina</taxon>
        <taxon>Sordariomycetes</taxon>
        <taxon>Hypocreomycetidae</taxon>
        <taxon>Microascales</taxon>
        <taxon>Microascaceae</taxon>
        <taxon>Parascedosporium</taxon>
    </lineage>
</organism>
<dbReference type="InterPro" id="IPR055148">
    <property type="entry name" value="ZW10_C_2"/>
</dbReference>
<comment type="caution">
    <text evidence="2">The sequence shown here is derived from an EMBL/GenBank/DDBJ whole genome shotgun (WGS) entry which is preliminary data.</text>
</comment>
<dbReference type="Gene3D" id="1.10.357.150">
    <property type="match status" value="1"/>
</dbReference>
<gene>
    <name evidence="2" type="ORF">PPNO1_LOCUS95</name>
</gene>
<sequence length="96" mass="11109">MDLPAIGQDEAYNIASMIAKVTELDDYAPSWLRLQYLSEVLQSNLNEVRYLWFESELSLYFSAGEVIDLVNVSFEANARSKEVIREIKERPHPRSE</sequence>
<dbReference type="Proteomes" id="UP000838763">
    <property type="component" value="Unassembled WGS sequence"/>
</dbReference>
<dbReference type="OrthoDB" id="534815at2759"/>
<name>A0A9P1M5K5_9PEZI</name>
<dbReference type="EMBL" id="CALLCH030000001">
    <property type="protein sequence ID" value="CAI4210289.1"/>
    <property type="molecule type" value="Genomic_DNA"/>
</dbReference>
<evidence type="ECO:0000313" key="2">
    <source>
        <dbReference type="EMBL" id="CAI4210289.1"/>
    </source>
</evidence>
<dbReference type="Pfam" id="PF22766">
    <property type="entry name" value="ZW10_C2"/>
    <property type="match status" value="1"/>
</dbReference>
<dbReference type="PANTHER" id="PTHR12205">
    <property type="entry name" value="CENTROMERE/KINETOCHORE PROTEIN ZW10"/>
    <property type="match status" value="1"/>
</dbReference>
<dbReference type="GO" id="GO:0006888">
    <property type="term" value="P:endoplasmic reticulum to Golgi vesicle-mediated transport"/>
    <property type="evidence" value="ECO:0007669"/>
    <property type="project" value="TreeGrafter"/>
</dbReference>
<evidence type="ECO:0000259" key="1">
    <source>
        <dbReference type="Pfam" id="PF22766"/>
    </source>
</evidence>